<comment type="caution">
    <text evidence="4">The sequence shown here is derived from an EMBL/GenBank/DDBJ whole genome shotgun (WGS) entry which is preliminary data.</text>
</comment>
<evidence type="ECO:0000259" key="3">
    <source>
        <dbReference type="PROSITE" id="PS51462"/>
    </source>
</evidence>
<name>A0ABR9QVF4_9FIRM</name>
<dbReference type="Pfam" id="PF00293">
    <property type="entry name" value="NUDIX"/>
    <property type="match status" value="1"/>
</dbReference>
<comment type="cofactor">
    <cofactor evidence="1">
        <name>Mg(2+)</name>
        <dbReference type="ChEBI" id="CHEBI:18420"/>
    </cofactor>
</comment>
<dbReference type="Proteomes" id="UP001516588">
    <property type="component" value="Unassembled WGS sequence"/>
</dbReference>
<evidence type="ECO:0000256" key="2">
    <source>
        <dbReference type="ARBA" id="ARBA00022801"/>
    </source>
</evidence>
<protein>
    <submittedName>
        <fullName evidence="4">NUDIX hydrolase</fullName>
    </submittedName>
</protein>
<accession>A0ABR9QVF4</accession>
<dbReference type="PROSITE" id="PS51462">
    <property type="entry name" value="NUDIX"/>
    <property type="match status" value="1"/>
</dbReference>
<evidence type="ECO:0000313" key="4">
    <source>
        <dbReference type="EMBL" id="MBE5034858.1"/>
    </source>
</evidence>
<keyword evidence="5" id="KW-1185">Reference proteome</keyword>
<gene>
    <name evidence="4" type="ORF">INF20_00950</name>
</gene>
<dbReference type="PANTHER" id="PTHR43046">
    <property type="entry name" value="GDP-MANNOSE MANNOSYL HYDROLASE"/>
    <property type="match status" value="1"/>
</dbReference>
<dbReference type="RefSeq" id="WP_226384521.1">
    <property type="nucleotide sequence ID" value="NZ_JADCKA010000001.1"/>
</dbReference>
<proteinExistence type="predicted"/>
<feature type="domain" description="Nudix hydrolase" evidence="3">
    <location>
        <begin position="1"/>
        <end position="139"/>
    </location>
</feature>
<dbReference type="PANTHER" id="PTHR43046:SF14">
    <property type="entry name" value="MUTT_NUDIX FAMILY PROTEIN"/>
    <property type="match status" value="1"/>
</dbReference>
<sequence length="156" mass="18579">MWVGGVRVIVFDDDDRLLMIRQHHEDRDIWMVPGGGIEEGETAVETAVREMKEETNLDVEVGRMVWHVEEVDPSRPERGQRFVNFFLAKIVGGELKMGADPEFDSKHQRIREVRFVSQEEMQELENVFPPQLKDELWYLKYTDYVDNEVFRFREYI</sequence>
<evidence type="ECO:0000313" key="5">
    <source>
        <dbReference type="Proteomes" id="UP001516588"/>
    </source>
</evidence>
<dbReference type="GO" id="GO:0016787">
    <property type="term" value="F:hydrolase activity"/>
    <property type="evidence" value="ECO:0007669"/>
    <property type="project" value="UniProtKB-KW"/>
</dbReference>
<organism evidence="4 5">
    <name type="scientific">Gallibacter intestinalis</name>
    <dbReference type="NCBI Taxonomy" id="2779356"/>
    <lineage>
        <taxon>Bacteria</taxon>
        <taxon>Bacillati</taxon>
        <taxon>Bacillota</taxon>
        <taxon>Clostridia</taxon>
        <taxon>Eubacteriales</taxon>
        <taxon>Eubacteriaceae</taxon>
        <taxon>Gallibacter</taxon>
    </lineage>
</organism>
<keyword evidence="2 4" id="KW-0378">Hydrolase</keyword>
<dbReference type="PROSITE" id="PS00893">
    <property type="entry name" value="NUDIX_BOX"/>
    <property type="match status" value="1"/>
</dbReference>
<reference evidence="4 5" key="1">
    <citation type="submission" date="2020-10" db="EMBL/GenBank/DDBJ databases">
        <title>ChiBAC.</title>
        <authorList>
            <person name="Zenner C."/>
            <person name="Hitch T.C.A."/>
            <person name="Clavel T."/>
        </authorList>
    </citation>
    <scope>NUCLEOTIDE SEQUENCE [LARGE SCALE GENOMIC DNA]</scope>
    <source>
        <strain evidence="4 5">DSM 108706</strain>
    </source>
</reference>
<dbReference type="InterPro" id="IPR000086">
    <property type="entry name" value="NUDIX_hydrolase_dom"/>
</dbReference>
<dbReference type="InterPro" id="IPR020084">
    <property type="entry name" value="NUDIX_hydrolase_CS"/>
</dbReference>
<evidence type="ECO:0000256" key="1">
    <source>
        <dbReference type="ARBA" id="ARBA00001946"/>
    </source>
</evidence>
<dbReference type="EMBL" id="JADCKA010000001">
    <property type="protein sequence ID" value="MBE5034858.1"/>
    <property type="molecule type" value="Genomic_DNA"/>
</dbReference>